<keyword evidence="2" id="KW-0808">Transferase</keyword>
<comment type="caution">
    <text evidence="4">The sequence shown here is derived from an EMBL/GenBank/DDBJ whole genome shotgun (WGS) entry which is preliminary data.</text>
</comment>
<gene>
    <name evidence="4" type="ORF">DLM78_11385</name>
</gene>
<name>A0A8B3CQF5_9LEPT</name>
<dbReference type="GO" id="GO:0016757">
    <property type="term" value="F:glycosyltransferase activity"/>
    <property type="evidence" value="ECO:0007669"/>
    <property type="project" value="UniProtKB-KW"/>
</dbReference>
<dbReference type="Pfam" id="PF04041">
    <property type="entry name" value="Glyco_hydro_130"/>
    <property type="match status" value="1"/>
</dbReference>
<evidence type="ECO:0000256" key="3">
    <source>
        <dbReference type="ARBA" id="ARBA00024356"/>
    </source>
</evidence>
<keyword evidence="1" id="KW-0328">Glycosyltransferase</keyword>
<dbReference type="SUPFAM" id="SSF75005">
    <property type="entry name" value="Arabinanase/levansucrase/invertase"/>
    <property type="match status" value="1"/>
</dbReference>
<accession>A0A8B3CQF5</accession>
<dbReference type="InterPro" id="IPR007184">
    <property type="entry name" value="Mannoside_phosphorylase"/>
</dbReference>
<dbReference type="Gene3D" id="2.115.10.20">
    <property type="entry name" value="Glycosyl hydrolase domain, family 43"/>
    <property type="match status" value="1"/>
</dbReference>
<evidence type="ECO:0000313" key="4">
    <source>
        <dbReference type="EMBL" id="RHX86420.1"/>
    </source>
</evidence>
<proteinExistence type="inferred from homology"/>
<organism evidence="4 5">
    <name type="scientific">Leptospira stimsonii</name>
    <dbReference type="NCBI Taxonomy" id="2202203"/>
    <lineage>
        <taxon>Bacteria</taxon>
        <taxon>Pseudomonadati</taxon>
        <taxon>Spirochaetota</taxon>
        <taxon>Spirochaetia</taxon>
        <taxon>Leptospirales</taxon>
        <taxon>Leptospiraceae</taxon>
        <taxon>Leptospira</taxon>
    </lineage>
</organism>
<comment type="similarity">
    <text evidence="3">Belongs to the glycosyl hydrolase 130 family.</text>
</comment>
<evidence type="ECO:0000313" key="5">
    <source>
        <dbReference type="Proteomes" id="UP000266669"/>
    </source>
</evidence>
<dbReference type="InterPro" id="IPR023296">
    <property type="entry name" value="Glyco_hydro_beta-prop_sf"/>
</dbReference>
<evidence type="ECO:0000256" key="2">
    <source>
        <dbReference type="ARBA" id="ARBA00022679"/>
    </source>
</evidence>
<evidence type="ECO:0000256" key="1">
    <source>
        <dbReference type="ARBA" id="ARBA00022676"/>
    </source>
</evidence>
<dbReference type="RefSeq" id="WP_118982005.1">
    <property type="nucleotide sequence ID" value="NZ_QHCS01000002.1"/>
</dbReference>
<protein>
    <submittedName>
        <fullName evidence="4">Uncharacterized protein</fullName>
    </submittedName>
</protein>
<dbReference type="AlphaFoldDB" id="A0A8B3CQF5"/>
<reference evidence="5" key="1">
    <citation type="submission" date="2018-05" db="EMBL/GenBank/DDBJ databases">
        <title>Leptospira yasudae sp. nov. and Leptospira stimsonii sp. nov., two pathogenic species of the genus Leptospira isolated from environmental sources.</title>
        <authorList>
            <person name="Casanovas-Massana A."/>
            <person name="Hamond C."/>
            <person name="Santos L.A."/>
            <person name="Hacker K.P."/>
            <person name="Balassiano I."/>
            <person name="Medeiros M.A."/>
            <person name="Reis M.G."/>
            <person name="Ko A.I."/>
            <person name="Wunder E.A."/>
        </authorList>
    </citation>
    <scope>NUCLEOTIDE SEQUENCE [LARGE SCALE GENOMIC DNA]</scope>
    <source>
        <strain evidence="5">AMB6-RJ</strain>
    </source>
</reference>
<dbReference type="Proteomes" id="UP000266669">
    <property type="component" value="Unassembled WGS sequence"/>
</dbReference>
<sequence length="77" mass="8707">MHDYSKQLFKELQEKEYVCYTEESYELIGDVDNVVFPFGTTLLPDGDTIHLYCGAADTSIALATGSVSELLERLRKQ</sequence>
<dbReference type="EMBL" id="QHCS01000002">
    <property type="protein sequence ID" value="RHX86420.1"/>
    <property type="molecule type" value="Genomic_DNA"/>
</dbReference>